<evidence type="ECO:0000313" key="7">
    <source>
        <dbReference type="Proteomes" id="UP000824209"/>
    </source>
</evidence>
<dbReference type="CDD" id="cd16098">
    <property type="entry name" value="FliS"/>
    <property type="match status" value="1"/>
</dbReference>
<dbReference type="GO" id="GO:0071973">
    <property type="term" value="P:bacterial-type flagellum-dependent cell motility"/>
    <property type="evidence" value="ECO:0007669"/>
    <property type="project" value="TreeGrafter"/>
</dbReference>
<protein>
    <submittedName>
        <fullName evidence="6">Flagellar export chaperone FliS</fullName>
    </submittedName>
</protein>
<dbReference type="AlphaFoldDB" id="A0A9D2RZY1"/>
<dbReference type="PANTHER" id="PTHR34773">
    <property type="entry name" value="FLAGELLAR SECRETION CHAPERONE FLIS"/>
    <property type="match status" value="1"/>
</dbReference>
<organism evidence="6 7">
    <name type="scientific">Candidatus Ruthenibacterium avium</name>
    <dbReference type="NCBI Taxonomy" id="2838751"/>
    <lineage>
        <taxon>Bacteria</taxon>
        <taxon>Bacillati</taxon>
        <taxon>Bacillota</taxon>
        <taxon>Clostridia</taxon>
        <taxon>Eubacteriales</taxon>
        <taxon>Oscillospiraceae</taxon>
        <taxon>Ruthenibacterium</taxon>
    </lineage>
</organism>
<name>A0A9D2RZY1_9FIRM</name>
<accession>A0A9D2RZY1</accession>
<keyword evidence="6" id="KW-0282">Flagellum</keyword>
<dbReference type="GO" id="GO:0005829">
    <property type="term" value="C:cytosol"/>
    <property type="evidence" value="ECO:0007669"/>
    <property type="project" value="UniProtKB-SubCell"/>
</dbReference>
<proteinExistence type="inferred from homology"/>
<keyword evidence="6" id="KW-0969">Cilium</keyword>
<evidence type="ECO:0000256" key="2">
    <source>
        <dbReference type="ARBA" id="ARBA00008787"/>
    </source>
</evidence>
<dbReference type="GO" id="GO:0044780">
    <property type="term" value="P:bacterial-type flagellum assembly"/>
    <property type="evidence" value="ECO:0007669"/>
    <property type="project" value="InterPro"/>
</dbReference>
<dbReference type="SUPFAM" id="SSF101116">
    <property type="entry name" value="Flagellar export chaperone FliS"/>
    <property type="match status" value="1"/>
</dbReference>
<dbReference type="EMBL" id="DWYA01000008">
    <property type="protein sequence ID" value="HJB38912.1"/>
    <property type="molecule type" value="Genomic_DNA"/>
</dbReference>
<evidence type="ECO:0000256" key="1">
    <source>
        <dbReference type="ARBA" id="ARBA00004514"/>
    </source>
</evidence>
<reference evidence="6" key="2">
    <citation type="submission" date="2021-04" db="EMBL/GenBank/DDBJ databases">
        <authorList>
            <person name="Gilroy R."/>
        </authorList>
    </citation>
    <scope>NUCLEOTIDE SEQUENCE</scope>
    <source>
        <strain evidence="6">ChiBcec8-14828</strain>
    </source>
</reference>
<dbReference type="Pfam" id="PF02561">
    <property type="entry name" value="FliS"/>
    <property type="match status" value="1"/>
</dbReference>
<dbReference type="PANTHER" id="PTHR34773:SF1">
    <property type="entry name" value="FLAGELLAR SECRETION CHAPERONE FLIS"/>
    <property type="match status" value="1"/>
</dbReference>
<dbReference type="Proteomes" id="UP000824209">
    <property type="component" value="Unassembled WGS sequence"/>
</dbReference>
<evidence type="ECO:0000313" key="6">
    <source>
        <dbReference type="EMBL" id="HJB38912.1"/>
    </source>
</evidence>
<sequence length="125" mass="14606">MLQNRYQAYKQQSVMTMTQGEMLNTLYDGLLKALYTGQKALESRDYALANQEFIRAQKILNYLKATLNHKYDIANNLEMLYNFFLQEIIKVNVKKSEQNLSVVIEMITQLRDAFVQADKNTRNQG</sequence>
<gene>
    <name evidence="6" type="primary">fliS</name>
    <name evidence="6" type="ORF">H9943_00775</name>
</gene>
<comment type="caution">
    <text evidence="6">The sequence shown here is derived from an EMBL/GenBank/DDBJ whole genome shotgun (WGS) entry which is preliminary data.</text>
</comment>
<keyword evidence="5" id="KW-0143">Chaperone</keyword>
<evidence type="ECO:0000256" key="5">
    <source>
        <dbReference type="ARBA" id="ARBA00023186"/>
    </source>
</evidence>
<dbReference type="InterPro" id="IPR036584">
    <property type="entry name" value="FliS_sf"/>
</dbReference>
<keyword evidence="3" id="KW-0963">Cytoplasm</keyword>
<comment type="similarity">
    <text evidence="2">Belongs to the FliS family.</text>
</comment>
<evidence type="ECO:0000256" key="3">
    <source>
        <dbReference type="ARBA" id="ARBA00022490"/>
    </source>
</evidence>
<keyword evidence="4" id="KW-1005">Bacterial flagellum biogenesis</keyword>
<dbReference type="PIRSF" id="PIRSF039090">
    <property type="entry name" value="Flis"/>
    <property type="match status" value="1"/>
</dbReference>
<dbReference type="InterPro" id="IPR003713">
    <property type="entry name" value="FliS"/>
</dbReference>
<dbReference type="NCBIfam" id="TIGR00208">
    <property type="entry name" value="fliS"/>
    <property type="match status" value="1"/>
</dbReference>
<dbReference type="Gene3D" id="1.20.120.340">
    <property type="entry name" value="Flagellar protein FliS"/>
    <property type="match status" value="1"/>
</dbReference>
<comment type="subcellular location">
    <subcellularLocation>
        <location evidence="1">Cytoplasm</location>
        <location evidence="1">Cytosol</location>
    </subcellularLocation>
</comment>
<evidence type="ECO:0000256" key="4">
    <source>
        <dbReference type="ARBA" id="ARBA00022795"/>
    </source>
</evidence>
<reference evidence="6" key="1">
    <citation type="journal article" date="2021" name="PeerJ">
        <title>Extensive microbial diversity within the chicken gut microbiome revealed by metagenomics and culture.</title>
        <authorList>
            <person name="Gilroy R."/>
            <person name="Ravi A."/>
            <person name="Getino M."/>
            <person name="Pursley I."/>
            <person name="Horton D.L."/>
            <person name="Alikhan N.F."/>
            <person name="Baker D."/>
            <person name="Gharbi K."/>
            <person name="Hall N."/>
            <person name="Watson M."/>
            <person name="Adriaenssens E.M."/>
            <person name="Foster-Nyarko E."/>
            <person name="Jarju S."/>
            <person name="Secka A."/>
            <person name="Antonio M."/>
            <person name="Oren A."/>
            <person name="Chaudhuri R.R."/>
            <person name="La Ragione R."/>
            <person name="Hildebrand F."/>
            <person name="Pallen M.J."/>
        </authorList>
    </citation>
    <scope>NUCLEOTIDE SEQUENCE</scope>
    <source>
        <strain evidence="6">ChiBcec8-14828</strain>
    </source>
</reference>
<keyword evidence="6" id="KW-0966">Cell projection</keyword>